<dbReference type="InterPro" id="IPR036390">
    <property type="entry name" value="WH_DNA-bd_sf"/>
</dbReference>
<dbReference type="SMART" id="SM00347">
    <property type="entry name" value="HTH_MARR"/>
    <property type="match status" value="1"/>
</dbReference>
<protein>
    <submittedName>
        <fullName evidence="3">MarR family transcriptional regulator</fullName>
    </submittedName>
</protein>
<evidence type="ECO:0000313" key="4">
    <source>
        <dbReference type="EMBL" id="RKN14816.1"/>
    </source>
</evidence>
<dbReference type="InterPro" id="IPR036388">
    <property type="entry name" value="WH-like_DNA-bd_sf"/>
</dbReference>
<dbReference type="SUPFAM" id="SSF46785">
    <property type="entry name" value="Winged helix' DNA-binding domain"/>
    <property type="match status" value="1"/>
</dbReference>
<proteinExistence type="predicted"/>
<dbReference type="OrthoDB" id="162531at2"/>
<evidence type="ECO:0000313" key="3">
    <source>
        <dbReference type="EMBL" id="RKN04309.1"/>
    </source>
</evidence>
<evidence type="ECO:0000313" key="5">
    <source>
        <dbReference type="Proteomes" id="UP000268652"/>
    </source>
</evidence>
<organism evidence="3 6">
    <name type="scientific">Streptomyces radicis</name>
    <dbReference type="NCBI Taxonomy" id="1750517"/>
    <lineage>
        <taxon>Bacteria</taxon>
        <taxon>Bacillati</taxon>
        <taxon>Actinomycetota</taxon>
        <taxon>Actinomycetes</taxon>
        <taxon>Kitasatosporales</taxon>
        <taxon>Streptomycetaceae</taxon>
        <taxon>Streptomyces</taxon>
    </lineage>
</organism>
<dbReference type="EMBL" id="RBDY01000036">
    <property type="protein sequence ID" value="RKN14816.1"/>
    <property type="molecule type" value="Genomic_DNA"/>
</dbReference>
<dbReference type="Proteomes" id="UP000268652">
    <property type="component" value="Unassembled WGS sequence"/>
</dbReference>
<dbReference type="Gene3D" id="1.10.10.10">
    <property type="entry name" value="Winged helix-like DNA-binding domain superfamily/Winged helix DNA-binding domain"/>
    <property type="match status" value="1"/>
</dbReference>
<gene>
    <name evidence="4" type="ORF">D7318_28420</name>
    <name evidence="3" type="ORF">D7319_28665</name>
</gene>
<accession>A0A3A9VU54</accession>
<evidence type="ECO:0000259" key="2">
    <source>
        <dbReference type="SMART" id="SM00347"/>
    </source>
</evidence>
<evidence type="ECO:0000256" key="1">
    <source>
        <dbReference type="SAM" id="MobiDB-lite"/>
    </source>
</evidence>
<feature type="domain" description="HTH marR-type" evidence="2">
    <location>
        <begin position="10"/>
        <end position="109"/>
    </location>
</feature>
<dbReference type="GO" id="GO:0003700">
    <property type="term" value="F:DNA-binding transcription factor activity"/>
    <property type="evidence" value="ECO:0007669"/>
    <property type="project" value="InterPro"/>
</dbReference>
<dbReference type="Proteomes" id="UP000275024">
    <property type="component" value="Unassembled WGS sequence"/>
</dbReference>
<evidence type="ECO:0000313" key="6">
    <source>
        <dbReference type="Proteomes" id="UP000275024"/>
    </source>
</evidence>
<reference evidence="5 6" key="1">
    <citation type="submission" date="2018-09" db="EMBL/GenBank/DDBJ databases">
        <title>Streptomyces sp. nov. DS1-2, an endophytic actinomycete isolated from roots of Dendrobium scabrilingue.</title>
        <authorList>
            <person name="Kuncharoen N."/>
            <person name="Kudo T."/>
            <person name="Ohkuma M."/>
            <person name="Yuki M."/>
            <person name="Tanasupawat S."/>
        </authorList>
    </citation>
    <scope>NUCLEOTIDE SEQUENCE [LARGE SCALE GENOMIC DNA]</scope>
    <source>
        <strain evidence="3 6">AZ1-7</strain>
        <strain evidence="4 5">DS1-2</strain>
    </source>
</reference>
<dbReference type="Pfam" id="PF01047">
    <property type="entry name" value="MarR"/>
    <property type="match status" value="1"/>
</dbReference>
<sequence length="134" mass="14440">MARPGQWPSSDRAISGWSSSTRAAVESAAPGRSSRGALATRLGRTTGAVTRLLDRMDGAGYIRRASALHDRRRVVVEPTLDGLARCAEYYEGLGERTTAMLSTFDGPQLRAILEFVTTSREGTVAEAARLREDG</sequence>
<comment type="caution">
    <text evidence="3">The sequence shown here is derived from an EMBL/GenBank/DDBJ whole genome shotgun (WGS) entry which is preliminary data.</text>
</comment>
<name>A0A3A9VU54_9ACTN</name>
<dbReference type="InterPro" id="IPR000835">
    <property type="entry name" value="HTH_MarR-typ"/>
</dbReference>
<feature type="region of interest" description="Disordered" evidence="1">
    <location>
        <begin position="1"/>
        <end position="40"/>
    </location>
</feature>
<keyword evidence="5" id="KW-1185">Reference proteome</keyword>
<dbReference type="EMBL" id="RBDX01000037">
    <property type="protein sequence ID" value="RKN04309.1"/>
    <property type="molecule type" value="Genomic_DNA"/>
</dbReference>
<dbReference type="AlphaFoldDB" id="A0A3A9VU54"/>